<dbReference type="KEGG" id="phu:Phum_PHUM521560"/>
<dbReference type="RefSeq" id="XP_002431328.1">
    <property type="nucleotide sequence ID" value="XM_002431283.1"/>
</dbReference>
<evidence type="ECO:0000313" key="9">
    <source>
        <dbReference type="Proteomes" id="UP000009046"/>
    </source>
</evidence>
<feature type="compositionally biased region" description="Gly residues" evidence="6">
    <location>
        <begin position="15"/>
        <end position="26"/>
    </location>
</feature>
<dbReference type="PANTHER" id="PTHR23291:SF47">
    <property type="entry name" value="TRANSMEMBRANE BAX INHIBITOR MOTIF CONTAINING 7"/>
    <property type="match status" value="1"/>
</dbReference>
<dbReference type="VEuPathDB" id="VectorBase:PHUM521560"/>
<evidence type="ECO:0000256" key="3">
    <source>
        <dbReference type="ARBA" id="ARBA00022989"/>
    </source>
</evidence>
<protein>
    <submittedName>
        <fullName evidence="7 8">Uncharacterized protein</fullName>
    </submittedName>
</protein>
<feature type="transmembrane region" description="Helical" evidence="5">
    <location>
        <begin position="132"/>
        <end position="151"/>
    </location>
</feature>
<name>E0VYY4_PEDHC</name>
<dbReference type="InterPro" id="IPR006214">
    <property type="entry name" value="Bax_inhibitor_1-related"/>
</dbReference>
<sequence length="250" mass="27192">MEIPHPCPPPAGFQIPGGGGGGGGFPQQGFAQPGYPQPGYPKSDYQQPGYGGLQPGAPPAYDSVYGGQPPPQAPNMYGTNYGGEAGDVSGFEFSEKSVRHAFIRKVYGILMCQLVVSLGFIALFLFHNDTRVFLAVAITAVVCFALTVFAFQTKWDFTLMRGGLFVCCIVLFVFGICAMFIKMKIVTLVYSCLAALLFSLYLIFDTQMMMGGKHKYSISPEEYVFAALTLYLDIVNIFMSILTIIGNSRE</sequence>
<organism>
    <name type="scientific">Pediculus humanus subsp. corporis</name>
    <name type="common">Body louse</name>
    <dbReference type="NCBI Taxonomy" id="121224"/>
    <lineage>
        <taxon>Eukaryota</taxon>
        <taxon>Metazoa</taxon>
        <taxon>Ecdysozoa</taxon>
        <taxon>Arthropoda</taxon>
        <taxon>Hexapoda</taxon>
        <taxon>Insecta</taxon>
        <taxon>Pterygota</taxon>
        <taxon>Neoptera</taxon>
        <taxon>Paraneoptera</taxon>
        <taxon>Psocodea</taxon>
        <taxon>Troctomorpha</taxon>
        <taxon>Phthiraptera</taxon>
        <taxon>Anoplura</taxon>
        <taxon>Pediculidae</taxon>
        <taxon>Pediculus</taxon>
    </lineage>
</organism>
<feature type="region of interest" description="Disordered" evidence="6">
    <location>
        <begin position="1"/>
        <end position="52"/>
    </location>
</feature>
<feature type="transmembrane region" description="Helical" evidence="5">
    <location>
        <begin position="163"/>
        <end position="181"/>
    </location>
</feature>
<evidence type="ECO:0000256" key="4">
    <source>
        <dbReference type="ARBA" id="ARBA00023136"/>
    </source>
</evidence>
<dbReference type="OrthoDB" id="7933078at2759"/>
<dbReference type="GeneID" id="8231710"/>
<feature type="transmembrane region" description="Helical" evidence="5">
    <location>
        <begin position="224"/>
        <end position="245"/>
    </location>
</feature>
<reference evidence="7" key="2">
    <citation type="submission" date="2007-04" db="EMBL/GenBank/DDBJ databases">
        <title>The genome of the human body louse.</title>
        <authorList>
            <consortium name="The Human Body Louse Genome Consortium"/>
            <person name="Kirkness E."/>
            <person name="Walenz B."/>
            <person name="Hass B."/>
            <person name="Bruggner R."/>
            <person name="Strausberg R."/>
        </authorList>
    </citation>
    <scope>NUCLEOTIDE SEQUENCE</scope>
    <source>
        <strain evidence="7">USDA</strain>
    </source>
</reference>
<evidence type="ECO:0000256" key="2">
    <source>
        <dbReference type="ARBA" id="ARBA00022692"/>
    </source>
</evidence>
<accession>E0VYY4</accession>
<dbReference type="OMA" id="MGDVIGM"/>
<dbReference type="AlphaFoldDB" id="E0VYY4"/>
<gene>
    <name evidence="8" type="primary">8231710</name>
    <name evidence="7" type="ORF">Phum_PHUM521560</name>
</gene>
<dbReference type="Pfam" id="PF01027">
    <property type="entry name" value="Bax1-I"/>
    <property type="match status" value="1"/>
</dbReference>
<dbReference type="InParanoid" id="E0VYY4"/>
<keyword evidence="4 5" id="KW-0472">Membrane</keyword>
<comment type="subcellular location">
    <subcellularLocation>
        <location evidence="1">Membrane</location>
        <topology evidence="1">Multi-pass membrane protein</topology>
    </subcellularLocation>
</comment>
<keyword evidence="3 5" id="KW-1133">Transmembrane helix</keyword>
<keyword evidence="9" id="KW-1185">Reference proteome</keyword>
<feature type="compositionally biased region" description="Pro residues" evidence="6">
    <location>
        <begin position="1"/>
        <end position="11"/>
    </location>
</feature>
<evidence type="ECO:0000256" key="1">
    <source>
        <dbReference type="ARBA" id="ARBA00004141"/>
    </source>
</evidence>
<comment type="similarity">
    <text evidence="5">Belongs to the BI1 family.</text>
</comment>
<feature type="transmembrane region" description="Helical" evidence="5">
    <location>
        <begin position="106"/>
        <end position="126"/>
    </location>
</feature>
<dbReference type="EMBL" id="DS235848">
    <property type="protein sequence ID" value="EEB18590.1"/>
    <property type="molecule type" value="Genomic_DNA"/>
</dbReference>
<dbReference type="CTD" id="8231710"/>
<proteinExistence type="inferred from homology"/>
<evidence type="ECO:0000256" key="5">
    <source>
        <dbReference type="RuleBase" id="RU004379"/>
    </source>
</evidence>
<dbReference type="CDD" id="cd10428">
    <property type="entry name" value="LFG_like"/>
    <property type="match status" value="1"/>
</dbReference>
<dbReference type="EMBL" id="AAZO01006333">
    <property type="status" value="NOT_ANNOTATED_CDS"/>
    <property type="molecule type" value="Genomic_DNA"/>
</dbReference>
<keyword evidence="2 5" id="KW-0812">Transmembrane</keyword>
<dbReference type="GO" id="GO:0016020">
    <property type="term" value="C:membrane"/>
    <property type="evidence" value="ECO:0007669"/>
    <property type="project" value="UniProtKB-SubCell"/>
</dbReference>
<dbReference type="eggNOG" id="KOG2322">
    <property type="taxonomic scope" value="Eukaryota"/>
</dbReference>
<evidence type="ECO:0000313" key="8">
    <source>
        <dbReference type="EnsemblMetazoa" id="PHUM521560-PA"/>
    </source>
</evidence>
<evidence type="ECO:0000256" key="6">
    <source>
        <dbReference type="SAM" id="MobiDB-lite"/>
    </source>
</evidence>
<dbReference type="FunCoup" id="E0VYY4">
    <property type="interactions" value="310"/>
</dbReference>
<reference evidence="7" key="1">
    <citation type="submission" date="2007-04" db="EMBL/GenBank/DDBJ databases">
        <title>Annotation of Pediculus humanus corporis strain USDA.</title>
        <authorList>
            <person name="Kirkness E."/>
            <person name="Hannick L."/>
            <person name="Hass B."/>
            <person name="Bruggner R."/>
            <person name="Lawson D."/>
            <person name="Bidwell S."/>
            <person name="Joardar V."/>
            <person name="Caler E."/>
            <person name="Walenz B."/>
            <person name="Inman J."/>
            <person name="Schobel S."/>
            <person name="Galinsky K."/>
            <person name="Amedeo P."/>
            <person name="Strausberg R."/>
        </authorList>
    </citation>
    <scope>NUCLEOTIDE SEQUENCE</scope>
    <source>
        <strain evidence="7">USDA</strain>
    </source>
</reference>
<feature type="transmembrane region" description="Helical" evidence="5">
    <location>
        <begin position="187"/>
        <end position="204"/>
    </location>
</feature>
<dbReference type="HOGENOM" id="CLU_058671_3_0_1"/>
<dbReference type="Proteomes" id="UP000009046">
    <property type="component" value="Unassembled WGS sequence"/>
</dbReference>
<evidence type="ECO:0000313" key="7">
    <source>
        <dbReference type="EMBL" id="EEB18590.1"/>
    </source>
</evidence>
<dbReference type="STRING" id="121224.E0VYY4"/>
<dbReference type="EnsemblMetazoa" id="PHUM521560-RA">
    <property type="protein sequence ID" value="PHUM521560-PA"/>
    <property type="gene ID" value="PHUM521560"/>
</dbReference>
<reference evidence="8" key="3">
    <citation type="submission" date="2021-02" db="UniProtKB">
        <authorList>
            <consortium name="EnsemblMetazoa"/>
        </authorList>
    </citation>
    <scope>IDENTIFICATION</scope>
    <source>
        <strain evidence="8">USDA</strain>
    </source>
</reference>
<dbReference type="EMBL" id="AAZO01006332">
    <property type="status" value="NOT_ANNOTATED_CDS"/>
    <property type="molecule type" value="Genomic_DNA"/>
</dbReference>
<dbReference type="PANTHER" id="PTHR23291">
    <property type="entry name" value="BAX INHIBITOR-RELATED"/>
    <property type="match status" value="1"/>
</dbReference>